<sequence length="222" mass="24575">MTIRAILCIGGANWTAKFVTADEWSKVKPTTPFGTLPYLKVIDNKTGEVLVVSEISAIERYLAQKFELLGLTEAEKLQVNVLLSLHNSLNNFWIQCMLLGENAFAADNLVKLINTKVPAWIANCEKEQVKNGSIGHFVGQQITYADIAASTLMDALLSIGGMEAVLNEKTAPNLYAVKRKVDSHPRYLSFRKSEDFKKLSIGTEGFVSGKAFSYDTKKMHVV</sequence>
<reference evidence="3" key="1">
    <citation type="journal article" date="2020" name="Fungal Divers.">
        <title>Resolving the Mortierellaceae phylogeny through synthesis of multi-gene phylogenetics and phylogenomics.</title>
        <authorList>
            <person name="Vandepol N."/>
            <person name="Liber J."/>
            <person name="Desiro A."/>
            <person name="Na H."/>
            <person name="Kennedy M."/>
            <person name="Barry K."/>
            <person name="Grigoriev I.V."/>
            <person name="Miller A.N."/>
            <person name="O'Donnell K."/>
            <person name="Stajich J.E."/>
            <person name="Bonito G."/>
        </authorList>
    </citation>
    <scope>NUCLEOTIDE SEQUENCE</scope>
    <source>
        <strain evidence="3">BC1065</strain>
    </source>
</reference>
<dbReference type="GO" id="GO:0006749">
    <property type="term" value="P:glutathione metabolic process"/>
    <property type="evidence" value="ECO:0007669"/>
    <property type="project" value="TreeGrafter"/>
</dbReference>
<proteinExistence type="predicted"/>
<dbReference type="PANTHER" id="PTHR11571">
    <property type="entry name" value="GLUTATHIONE S-TRANSFERASE"/>
    <property type="match status" value="1"/>
</dbReference>
<dbReference type="EMBL" id="JAAAJB010000488">
    <property type="protein sequence ID" value="KAG0254953.1"/>
    <property type="molecule type" value="Genomic_DNA"/>
</dbReference>
<organism evidence="3 4">
    <name type="scientific">Actinomortierella ambigua</name>
    <dbReference type="NCBI Taxonomy" id="1343610"/>
    <lineage>
        <taxon>Eukaryota</taxon>
        <taxon>Fungi</taxon>
        <taxon>Fungi incertae sedis</taxon>
        <taxon>Mucoromycota</taxon>
        <taxon>Mortierellomycotina</taxon>
        <taxon>Mortierellomycetes</taxon>
        <taxon>Mortierellales</taxon>
        <taxon>Mortierellaceae</taxon>
        <taxon>Actinomortierella</taxon>
    </lineage>
</organism>
<name>A0A9P6U0Y8_9FUNG</name>
<dbReference type="SUPFAM" id="SSF47616">
    <property type="entry name" value="GST C-terminal domain-like"/>
    <property type="match status" value="1"/>
</dbReference>
<dbReference type="InterPro" id="IPR036282">
    <property type="entry name" value="Glutathione-S-Trfase_C_sf"/>
</dbReference>
<dbReference type="InterPro" id="IPR004045">
    <property type="entry name" value="Glutathione_S-Trfase_N"/>
</dbReference>
<dbReference type="Pfam" id="PF14497">
    <property type="entry name" value="GST_C_3"/>
    <property type="match status" value="1"/>
</dbReference>
<dbReference type="PROSITE" id="PS50405">
    <property type="entry name" value="GST_CTER"/>
    <property type="match status" value="1"/>
</dbReference>
<evidence type="ECO:0000313" key="4">
    <source>
        <dbReference type="Proteomes" id="UP000807716"/>
    </source>
</evidence>
<dbReference type="SUPFAM" id="SSF52833">
    <property type="entry name" value="Thioredoxin-like"/>
    <property type="match status" value="1"/>
</dbReference>
<dbReference type="GO" id="GO:0004364">
    <property type="term" value="F:glutathione transferase activity"/>
    <property type="evidence" value="ECO:0007669"/>
    <property type="project" value="TreeGrafter"/>
</dbReference>
<dbReference type="Gene3D" id="1.20.1050.10">
    <property type="match status" value="1"/>
</dbReference>
<feature type="domain" description="GST C-terminal" evidence="2">
    <location>
        <begin position="72"/>
        <end position="201"/>
    </location>
</feature>
<dbReference type="InterPro" id="IPR010987">
    <property type="entry name" value="Glutathione-S-Trfase_C-like"/>
</dbReference>
<dbReference type="InterPro" id="IPR050213">
    <property type="entry name" value="GST_superfamily"/>
</dbReference>
<dbReference type="Gene3D" id="3.40.30.10">
    <property type="entry name" value="Glutaredoxin"/>
    <property type="match status" value="1"/>
</dbReference>
<evidence type="ECO:0000259" key="1">
    <source>
        <dbReference type="PROSITE" id="PS50404"/>
    </source>
</evidence>
<accession>A0A9P6U0Y8</accession>
<gene>
    <name evidence="3" type="primary">GSTS1_3</name>
    <name evidence="3" type="ORF">DFQ27_006534</name>
</gene>
<evidence type="ECO:0000313" key="3">
    <source>
        <dbReference type="EMBL" id="KAG0254953.1"/>
    </source>
</evidence>
<dbReference type="OrthoDB" id="414243at2759"/>
<dbReference type="PROSITE" id="PS50404">
    <property type="entry name" value="GST_NTER"/>
    <property type="match status" value="1"/>
</dbReference>
<feature type="domain" description="GST N-terminal" evidence="1">
    <location>
        <begin position="1"/>
        <end position="70"/>
    </location>
</feature>
<evidence type="ECO:0000259" key="2">
    <source>
        <dbReference type="PROSITE" id="PS50405"/>
    </source>
</evidence>
<protein>
    <submittedName>
        <fullName evidence="3">Glutathione S-transferase S1</fullName>
    </submittedName>
</protein>
<comment type="caution">
    <text evidence="3">The sequence shown here is derived from an EMBL/GenBank/DDBJ whole genome shotgun (WGS) entry which is preliminary data.</text>
</comment>
<dbReference type="AlphaFoldDB" id="A0A9P6U0Y8"/>
<dbReference type="Proteomes" id="UP000807716">
    <property type="component" value="Unassembled WGS sequence"/>
</dbReference>
<dbReference type="InterPro" id="IPR004046">
    <property type="entry name" value="GST_C"/>
</dbReference>
<dbReference type="InterPro" id="IPR036249">
    <property type="entry name" value="Thioredoxin-like_sf"/>
</dbReference>
<keyword evidence="4" id="KW-1185">Reference proteome</keyword>